<dbReference type="Proteomes" id="UP000887576">
    <property type="component" value="Unplaced"/>
</dbReference>
<organism evidence="1 2">
    <name type="scientific">Panagrolaimus sp. JU765</name>
    <dbReference type="NCBI Taxonomy" id="591449"/>
    <lineage>
        <taxon>Eukaryota</taxon>
        <taxon>Metazoa</taxon>
        <taxon>Ecdysozoa</taxon>
        <taxon>Nematoda</taxon>
        <taxon>Chromadorea</taxon>
        <taxon>Rhabditida</taxon>
        <taxon>Tylenchina</taxon>
        <taxon>Panagrolaimomorpha</taxon>
        <taxon>Panagrolaimoidea</taxon>
        <taxon>Panagrolaimidae</taxon>
        <taxon>Panagrolaimus</taxon>
    </lineage>
</organism>
<name>A0AC34Q299_9BILA</name>
<proteinExistence type="predicted"/>
<evidence type="ECO:0000313" key="2">
    <source>
        <dbReference type="WBParaSite" id="JU765_v2.g12250.t1"/>
    </source>
</evidence>
<evidence type="ECO:0000313" key="1">
    <source>
        <dbReference type="Proteomes" id="UP000887576"/>
    </source>
</evidence>
<protein>
    <submittedName>
        <fullName evidence="2">Polypeptide N-acetylgalactosaminyltransferase</fullName>
    </submittedName>
</protein>
<reference evidence="2" key="1">
    <citation type="submission" date="2022-11" db="UniProtKB">
        <authorList>
            <consortium name="WormBaseParasite"/>
        </authorList>
    </citation>
    <scope>IDENTIFICATION</scope>
</reference>
<accession>A0AC34Q299</accession>
<sequence length="579" mass="65743">MVSRYFRIFLPRRKENVLNLLLAVILAGLLCFFYIKLYSDSHYKLPPEVGFTWPTPAVVLHTRPAANRQAKGPGENGEGVHLSGKEYDKGQADMKTWFMNVAASDKISLDRTIRDVRLEECKSIKYDLKKLPKASVVIIFTDEAWSPLLRTVHSVINRSPPELLKEVVLFDDNSQHEELKSGLDDYVKKFDGIVRIIRKKERHGLIRAKLAGAKEATGEVVVFLDSHCEANEGWLEPLVQRIYEKKSAVVCPAIDYISAETMSYSGDGRITSVGGFWWSLHFRWDPIPQKERERRKSEVEPVLSPTMAGGLLAADRQYFLDVGGYDPGMDIWGGENLEISFRVWMCGGSIEFIPCSHVGHIFRAGHPYNMTGPGGNKDVHGTNSKRLAEVWMDDYKKFYYMHRSDLKNKDVGDLSERHNLRKKLNCKSFKWYLDNIIPYKFIFDEDVIGFGSIRNPKSGFCLDTLQRDEKTIINLGVFQCQGGGSSAQMYSLTKSNQLRREMTCVEVRSGLLGKSGSVQLSHCSSSSQKWQLTEDKLMQNIDTKLCLDVDGVKNGGDVIANECDSSKETQQWEIVPRKW</sequence>
<dbReference type="WBParaSite" id="JU765_v2.g12250.t1">
    <property type="protein sequence ID" value="JU765_v2.g12250.t1"/>
    <property type="gene ID" value="JU765_v2.g12250"/>
</dbReference>